<evidence type="ECO:0000313" key="13">
    <source>
        <dbReference type="Proteomes" id="UP001254848"/>
    </source>
</evidence>
<comment type="catalytic activity">
    <reaction evidence="8">
        <text>L-ornithine + H(+) = putrescine + CO2</text>
        <dbReference type="Rhea" id="RHEA:22964"/>
        <dbReference type="ChEBI" id="CHEBI:15378"/>
        <dbReference type="ChEBI" id="CHEBI:16526"/>
        <dbReference type="ChEBI" id="CHEBI:46911"/>
        <dbReference type="ChEBI" id="CHEBI:326268"/>
        <dbReference type="EC" id="4.1.1.17"/>
    </reaction>
</comment>
<dbReference type="PROSITE" id="PS00878">
    <property type="entry name" value="ODR_DC_2_1"/>
    <property type="match status" value="1"/>
</dbReference>
<feature type="domain" description="Orn/DAP/Arg decarboxylase 2 C-terminal" evidence="10">
    <location>
        <begin position="263"/>
        <end position="350"/>
    </location>
</feature>
<dbReference type="PANTHER" id="PTHR11482">
    <property type="entry name" value="ARGININE/DIAMINOPIMELATE/ORNITHINE DECARBOXYLASE"/>
    <property type="match status" value="1"/>
</dbReference>
<name>A0ABU3P4Q7_9FIRM</name>
<dbReference type="InterPro" id="IPR022643">
    <property type="entry name" value="De-COase2_C"/>
</dbReference>
<evidence type="ECO:0000256" key="4">
    <source>
        <dbReference type="ARBA" id="ARBA00022898"/>
    </source>
</evidence>
<evidence type="ECO:0000256" key="7">
    <source>
        <dbReference type="ARBA" id="ARBA00034138"/>
    </source>
</evidence>
<keyword evidence="3" id="KW-0210">Decarboxylase</keyword>
<sequence>MQSYFKLTRAATESLAEKYGTPLLVLSLDQVKANYRFLTEHLPGVKVHYAVKANPERRLVAALAEEGARFDVASDGEMLDLAAMGVSPDRIIYANPIKTAGGLAVARRTGVNKFTFDSENEIGRIARAIPGGTVLLRIKVENPQALVDLNKKFGAPPEDALRLLRLAREQGLDVAGLCFHVGSQSMSAKAYTDAIKVCRRLADAAAADGFKLRYLDIGGGFPIPTPQDNVDVAAMASEIRASLAASFPDTEIWSEPGRFICGTAVNLITSVIGIQTRNSQLWYFLDEGLYGTFSGVIFDHWDFELESFRAGERIAATFAGPSCDSFDVMFRDKPTVPLAVDDVILVPNCGAYTSASATTFNGFSKANILIWEEVRAGLAVKV</sequence>
<keyword evidence="13" id="KW-1185">Reference proteome</keyword>
<evidence type="ECO:0000259" key="11">
    <source>
        <dbReference type="Pfam" id="PF02784"/>
    </source>
</evidence>
<dbReference type="Gene3D" id="3.20.20.10">
    <property type="entry name" value="Alanine racemase"/>
    <property type="match status" value="1"/>
</dbReference>
<dbReference type="InterPro" id="IPR009006">
    <property type="entry name" value="Ala_racemase/Decarboxylase_C"/>
</dbReference>
<keyword evidence="5" id="KW-0456">Lyase</keyword>
<evidence type="ECO:0000256" key="2">
    <source>
        <dbReference type="ARBA" id="ARBA00008872"/>
    </source>
</evidence>
<dbReference type="Pfam" id="PF00278">
    <property type="entry name" value="Orn_DAP_Arg_deC"/>
    <property type="match status" value="1"/>
</dbReference>
<evidence type="ECO:0000256" key="5">
    <source>
        <dbReference type="ARBA" id="ARBA00023239"/>
    </source>
</evidence>
<dbReference type="SUPFAM" id="SSF51419">
    <property type="entry name" value="PLP-binding barrel"/>
    <property type="match status" value="1"/>
</dbReference>
<protein>
    <recommendedName>
        <fullName evidence="7">ornithine decarboxylase</fullName>
        <ecNumber evidence="7">4.1.1.17</ecNumber>
    </recommendedName>
</protein>
<evidence type="ECO:0000313" key="12">
    <source>
        <dbReference type="EMBL" id="MDT8903662.1"/>
    </source>
</evidence>
<evidence type="ECO:0000256" key="3">
    <source>
        <dbReference type="ARBA" id="ARBA00022793"/>
    </source>
</evidence>
<proteinExistence type="inferred from homology"/>
<evidence type="ECO:0000256" key="6">
    <source>
        <dbReference type="ARBA" id="ARBA00034115"/>
    </source>
</evidence>
<gene>
    <name evidence="12" type="ORF">Q4T40_20740</name>
</gene>
<dbReference type="InterPro" id="IPR000183">
    <property type="entry name" value="Orn/DAP/Arg_de-COase"/>
</dbReference>
<dbReference type="InterPro" id="IPR002433">
    <property type="entry name" value="Orn_de-COase"/>
</dbReference>
<dbReference type="PRINTS" id="PR01182">
    <property type="entry name" value="ORNDCRBXLASE"/>
</dbReference>
<organism evidence="12 13">
    <name type="scientific">Anaeroselena agilis</name>
    <dbReference type="NCBI Taxonomy" id="3063788"/>
    <lineage>
        <taxon>Bacteria</taxon>
        <taxon>Bacillati</taxon>
        <taxon>Bacillota</taxon>
        <taxon>Negativicutes</taxon>
        <taxon>Acetonemataceae</taxon>
        <taxon>Anaeroselena</taxon>
    </lineage>
</organism>
<dbReference type="SUPFAM" id="SSF50621">
    <property type="entry name" value="Alanine racemase C-terminal domain-like"/>
    <property type="match status" value="1"/>
</dbReference>
<dbReference type="InterPro" id="IPR022653">
    <property type="entry name" value="De-COase2_pyr-phos_BS"/>
</dbReference>
<dbReference type="CDD" id="cd00622">
    <property type="entry name" value="PLPDE_III_ODC"/>
    <property type="match status" value="1"/>
</dbReference>
<evidence type="ECO:0000259" key="10">
    <source>
        <dbReference type="Pfam" id="PF00278"/>
    </source>
</evidence>
<accession>A0ABU3P4Q7</accession>
<dbReference type="EC" id="4.1.1.17" evidence="7"/>
<dbReference type="PRINTS" id="PR01179">
    <property type="entry name" value="ODADCRBXLASE"/>
</dbReference>
<comment type="caution">
    <text evidence="12">The sequence shown here is derived from an EMBL/GenBank/DDBJ whole genome shotgun (WGS) entry which is preliminary data.</text>
</comment>
<comment type="similarity">
    <text evidence="2 9">Belongs to the Orn/Lys/Arg decarboxylase class-II family.</text>
</comment>
<evidence type="ECO:0000256" key="1">
    <source>
        <dbReference type="ARBA" id="ARBA00001933"/>
    </source>
</evidence>
<dbReference type="InterPro" id="IPR022657">
    <property type="entry name" value="De-COase2_CS"/>
</dbReference>
<dbReference type="RefSeq" id="WP_413782111.1">
    <property type="nucleotide sequence ID" value="NZ_JAUOZS010000001.1"/>
</dbReference>
<dbReference type="PROSITE" id="PS00879">
    <property type="entry name" value="ODR_DC_2_2"/>
    <property type="match status" value="1"/>
</dbReference>
<dbReference type="PANTHER" id="PTHR11482:SF6">
    <property type="entry name" value="ORNITHINE DECARBOXYLASE 1-RELATED"/>
    <property type="match status" value="1"/>
</dbReference>
<dbReference type="Proteomes" id="UP001254848">
    <property type="component" value="Unassembled WGS sequence"/>
</dbReference>
<keyword evidence="4" id="KW-0663">Pyridoxal phosphate</keyword>
<dbReference type="EMBL" id="JAUOZS010000001">
    <property type="protein sequence ID" value="MDT8903662.1"/>
    <property type="molecule type" value="Genomic_DNA"/>
</dbReference>
<dbReference type="Gene3D" id="2.40.37.10">
    <property type="entry name" value="Lyase, Ornithine Decarboxylase, Chain A, domain 1"/>
    <property type="match status" value="1"/>
</dbReference>
<feature type="domain" description="Orn/DAP/Arg decarboxylase 2 N-terminal" evidence="11">
    <location>
        <begin position="29"/>
        <end position="261"/>
    </location>
</feature>
<comment type="cofactor">
    <cofactor evidence="1">
        <name>pyridoxal 5'-phosphate</name>
        <dbReference type="ChEBI" id="CHEBI:597326"/>
    </cofactor>
</comment>
<evidence type="ECO:0000256" key="8">
    <source>
        <dbReference type="ARBA" id="ARBA00049127"/>
    </source>
</evidence>
<dbReference type="Pfam" id="PF02784">
    <property type="entry name" value="Orn_Arg_deC_N"/>
    <property type="match status" value="1"/>
</dbReference>
<evidence type="ECO:0000256" key="9">
    <source>
        <dbReference type="RuleBase" id="RU003737"/>
    </source>
</evidence>
<comment type="pathway">
    <text evidence="6">Amine and polyamine biosynthesis; putrescine biosynthesis via L-ornithine pathway; putrescine from L-ornithine: step 1/1.</text>
</comment>
<dbReference type="InterPro" id="IPR022644">
    <property type="entry name" value="De-COase2_N"/>
</dbReference>
<reference evidence="12 13" key="1">
    <citation type="submission" date="2023-07" db="EMBL/GenBank/DDBJ databases">
        <title>The novel representative of Negativicutes class, Anaeroselena agilis gen. nov. sp. nov.</title>
        <authorList>
            <person name="Prokofeva M.I."/>
            <person name="Elcheninov A.G."/>
            <person name="Klyukina A."/>
            <person name="Kublanov I.V."/>
            <person name="Frolov E.N."/>
            <person name="Podosokorskaya O.A."/>
        </authorList>
    </citation>
    <scope>NUCLEOTIDE SEQUENCE [LARGE SCALE GENOMIC DNA]</scope>
    <source>
        <strain evidence="12 13">4137-cl</strain>
    </source>
</reference>
<dbReference type="InterPro" id="IPR029066">
    <property type="entry name" value="PLP-binding_barrel"/>
</dbReference>